<dbReference type="Proteomes" id="UP000325105">
    <property type="component" value="Unassembled WGS sequence"/>
</dbReference>
<dbReference type="GO" id="GO:0008408">
    <property type="term" value="F:3'-5' exonuclease activity"/>
    <property type="evidence" value="ECO:0007669"/>
    <property type="project" value="TreeGrafter"/>
</dbReference>
<proteinExistence type="predicted"/>
<sequence length="243" mass="28415">MKLYASGRQSFLQLIIIPIFIFNQAQHAHLKDFLLFIDTETSGVPQRWDRPYADTQNWPSVIQVAWIICDSVGREIKRSSMYIFEKDIEITKESQRVHGINAEFLQQHGRRRKDVLRKLAYDVAKYPAVIVGHFIELDIHVLSSDYYRAQLKNPFINQTFFCTMLDSKKYAINPAVDYLRLPQLYEFLFDRTPEETHEAEQDAQLTAQCYLELRSRGAITIADLLKQQATLSKKLNIQDKQNL</sequence>
<evidence type="ECO:0000313" key="2">
    <source>
        <dbReference type="EMBL" id="TYP90971.1"/>
    </source>
</evidence>
<dbReference type="SMART" id="SM00479">
    <property type="entry name" value="EXOIII"/>
    <property type="match status" value="1"/>
</dbReference>
<dbReference type="PANTHER" id="PTHR30231">
    <property type="entry name" value="DNA POLYMERASE III SUBUNIT EPSILON"/>
    <property type="match status" value="1"/>
</dbReference>
<protein>
    <submittedName>
        <fullName evidence="2">DNA polymerase-3 subunit epsilon</fullName>
    </submittedName>
</protein>
<organism evidence="2 3">
    <name type="scientific">Sphingobacterium allocomposti</name>
    <dbReference type="NCBI Taxonomy" id="415956"/>
    <lineage>
        <taxon>Bacteria</taxon>
        <taxon>Pseudomonadati</taxon>
        <taxon>Bacteroidota</taxon>
        <taxon>Sphingobacteriia</taxon>
        <taxon>Sphingobacteriales</taxon>
        <taxon>Sphingobacteriaceae</taxon>
        <taxon>Sphingobacterium</taxon>
    </lineage>
</organism>
<feature type="domain" description="Exonuclease" evidence="1">
    <location>
        <begin position="33"/>
        <end position="219"/>
    </location>
</feature>
<comment type="caution">
    <text evidence="2">The sequence shown here is derived from an EMBL/GenBank/DDBJ whole genome shotgun (WGS) entry which is preliminary data.</text>
</comment>
<dbReference type="AlphaFoldDB" id="A0A5S5D4W1"/>
<dbReference type="PANTHER" id="PTHR30231:SF41">
    <property type="entry name" value="DNA POLYMERASE III SUBUNIT EPSILON"/>
    <property type="match status" value="1"/>
</dbReference>
<dbReference type="RefSeq" id="WP_246155129.1">
    <property type="nucleotide sequence ID" value="NZ_VNHX01000023.1"/>
</dbReference>
<accession>A0A5S5D4W1</accession>
<gene>
    <name evidence="2" type="ORF">BC792_12369</name>
</gene>
<dbReference type="GO" id="GO:0005829">
    <property type="term" value="C:cytosol"/>
    <property type="evidence" value="ECO:0007669"/>
    <property type="project" value="TreeGrafter"/>
</dbReference>
<dbReference type="GO" id="GO:0045004">
    <property type="term" value="P:DNA replication proofreading"/>
    <property type="evidence" value="ECO:0007669"/>
    <property type="project" value="TreeGrafter"/>
</dbReference>
<dbReference type="InterPro" id="IPR013520">
    <property type="entry name" value="Ribonucl_H"/>
</dbReference>
<dbReference type="InterPro" id="IPR012337">
    <property type="entry name" value="RNaseH-like_sf"/>
</dbReference>
<dbReference type="CDD" id="cd06127">
    <property type="entry name" value="DEDDh"/>
    <property type="match status" value="1"/>
</dbReference>
<name>A0A5S5D4W1_9SPHI</name>
<evidence type="ECO:0000259" key="1">
    <source>
        <dbReference type="SMART" id="SM00479"/>
    </source>
</evidence>
<dbReference type="Pfam" id="PF00929">
    <property type="entry name" value="RNase_T"/>
    <property type="match status" value="1"/>
</dbReference>
<dbReference type="GO" id="GO:0003676">
    <property type="term" value="F:nucleic acid binding"/>
    <property type="evidence" value="ECO:0007669"/>
    <property type="project" value="InterPro"/>
</dbReference>
<dbReference type="EMBL" id="VNHX01000023">
    <property type="protein sequence ID" value="TYP90971.1"/>
    <property type="molecule type" value="Genomic_DNA"/>
</dbReference>
<evidence type="ECO:0000313" key="3">
    <source>
        <dbReference type="Proteomes" id="UP000325105"/>
    </source>
</evidence>
<dbReference type="SUPFAM" id="SSF53098">
    <property type="entry name" value="Ribonuclease H-like"/>
    <property type="match status" value="1"/>
</dbReference>
<dbReference type="Gene3D" id="3.30.420.10">
    <property type="entry name" value="Ribonuclease H-like superfamily/Ribonuclease H"/>
    <property type="match status" value="1"/>
</dbReference>
<keyword evidence="3" id="KW-1185">Reference proteome</keyword>
<dbReference type="InterPro" id="IPR036397">
    <property type="entry name" value="RNaseH_sf"/>
</dbReference>
<reference evidence="2 3" key="1">
    <citation type="submission" date="2019-07" db="EMBL/GenBank/DDBJ databases">
        <title>Genomic Encyclopedia of Archaeal and Bacterial Type Strains, Phase II (KMG-II): from individual species to whole genera.</title>
        <authorList>
            <person name="Goeker M."/>
        </authorList>
    </citation>
    <scope>NUCLEOTIDE SEQUENCE [LARGE SCALE GENOMIC DNA]</scope>
    <source>
        <strain evidence="2 3">DSM 18850</strain>
    </source>
</reference>